<dbReference type="InterPro" id="IPR008266">
    <property type="entry name" value="Tyr_kinase_AS"/>
</dbReference>
<dbReference type="SUPFAM" id="SSF48726">
    <property type="entry name" value="Immunoglobulin"/>
    <property type="match status" value="6"/>
</dbReference>
<evidence type="ECO:0000256" key="14">
    <source>
        <dbReference type="ARBA" id="ARBA00023157"/>
    </source>
</evidence>
<evidence type="ECO:0000256" key="1">
    <source>
        <dbReference type="ARBA" id="ARBA00004251"/>
    </source>
</evidence>
<dbReference type="InterPro" id="IPR001245">
    <property type="entry name" value="Ser-Thr/Tyr_kinase_cat_dom"/>
</dbReference>
<feature type="domain" description="Ig-like" evidence="28">
    <location>
        <begin position="228"/>
        <end position="319"/>
    </location>
</feature>
<keyword evidence="8 20" id="KW-0547">Nucleotide-binding</keyword>
<evidence type="ECO:0000256" key="9">
    <source>
        <dbReference type="ARBA" id="ARBA00022777"/>
    </source>
</evidence>
<name>A0AAV7IU43_COTGL</name>
<evidence type="ECO:0000259" key="27">
    <source>
        <dbReference type="PROSITE" id="PS50011"/>
    </source>
</evidence>
<dbReference type="Gene3D" id="1.10.510.10">
    <property type="entry name" value="Transferase(Phosphotransferase) domain 1"/>
    <property type="match status" value="1"/>
</dbReference>
<dbReference type="InterPro" id="IPR013151">
    <property type="entry name" value="Immunoglobulin_dom"/>
</dbReference>
<evidence type="ECO:0000256" key="12">
    <source>
        <dbReference type="ARBA" id="ARBA00023136"/>
    </source>
</evidence>
<dbReference type="PROSITE" id="PS00109">
    <property type="entry name" value="PROTEIN_KINASE_TYR"/>
    <property type="match status" value="1"/>
</dbReference>
<comment type="catalytic activity">
    <reaction evidence="18">
        <text>L-tyrosyl-[protein] + ATP = O-phospho-L-tyrosyl-[protein] + ADP + H(+)</text>
        <dbReference type="Rhea" id="RHEA:10596"/>
        <dbReference type="Rhea" id="RHEA-COMP:10136"/>
        <dbReference type="Rhea" id="RHEA-COMP:20101"/>
        <dbReference type="ChEBI" id="CHEBI:15378"/>
        <dbReference type="ChEBI" id="CHEBI:30616"/>
        <dbReference type="ChEBI" id="CHEBI:46858"/>
        <dbReference type="ChEBI" id="CHEBI:61978"/>
        <dbReference type="ChEBI" id="CHEBI:456216"/>
        <dbReference type="EC" id="2.7.10.1"/>
    </reaction>
</comment>
<dbReference type="PROSITE" id="PS00240">
    <property type="entry name" value="RECEPTOR_TYR_KIN_III"/>
    <property type="match status" value="1"/>
</dbReference>
<evidence type="ECO:0000256" key="8">
    <source>
        <dbReference type="ARBA" id="ARBA00022741"/>
    </source>
</evidence>
<feature type="site" description="Important for interaction with phosphotyrosine-binding proteins" evidence="22">
    <location>
        <position position="1181"/>
    </location>
</feature>
<evidence type="ECO:0000256" key="25">
    <source>
        <dbReference type="SAM" id="Phobius"/>
    </source>
</evidence>
<dbReference type="PANTHER" id="PTHR24416">
    <property type="entry name" value="TYROSINE-PROTEIN KINASE RECEPTOR"/>
    <property type="match status" value="1"/>
</dbReference>
<dbReference type="PROSITE" id="PS50835">
    <property type="entry name" value="IG_LIKE"/>
    <property type="match status" value="3"/>
</dbReference>
<evidence type="ECO:0000256" key="5">
    <source>
        <dbReference type="ARBA" id="ARBA00022553"/>
    </source>
</evidence>
<dbReference type="EMBL" id="JAHXZJ010000747">
    <property type="protein sequence ID" value="KAH0557826.1"/>
    <property type="molecule type" value="Genomic_DNA"/>
</dbReference>
<dbReference type="InterPro" id="IPR036179">
    <property type="entry name" value="Ig-like_dom_sf"/>
</dbReference>
<keyword evidence="15" id="KW-0675">Receptor</keyword>
<evidence type="ECO:0000256" key="3">
    <source>
        <dbReference type="ARBA" id="ARBA00022473"/>
    </source>
</evidence>
<comment type="subcellular location">
    <subcellularLocation>
        <location evidence="1">Cell membrane</location>
        <topology evidence="1">Single-pass type I membrane protein</topology>
    </subcellularLocation>
</comment>
<feature type="region of interest" description="Disordered" evidence="24">
    <location>
        <begin position="950"/>
        <end position="972"/>
    </location>
</feature>
<evidence type="ECO:0000256" key="24">
    <source>
        <dbReference type="SAM" id="MobiDB-lite"/>
    </source>
</evidence>
<evidence type="ECO:0000256" key="15">
    <source>
        <dbReference type="ARBA" id="ARBA00023170"/>
    </source>
</evidence>
<keyword evidence="30" id="KW-1185">Reference proteome</keyword>
<feature type="binding site" evidence="21">
    <location>
        <position position="1043"/>
    </location>
    <ligand>
        <name>Mg(2+)</name>
        <dbReference type="ChEBI" id="CHEBI:18420"/>
    </ligand>
</feature>
<keyword evidence="10 20" id="KW-0067">ATP-binding</keyword>
<dbReference type="Gene3D" id="3.30.200.20">
    <property type="entry name" value="Phosphorylase Kinase, domain 1"/>
    <property type="match status" value="1"/>
</dbReference>
<dbReference type="InterPro" id="IPR000719">
    <property type="entry name" value="Prot_kinase_dom"/>
</dbReference>
<comment type="caution">
    <text evidence="29">The sequence shown here is derived from an EMBL/GenBank/DDBJ whole genome shotgun (WGS) entry which is preliminary data.</text>
</comment>
<dbReference type="SUPFAM" id="SSF56112">
    <property type="entry name" value="Protein kinase-like (PK-like)"/>
    <property type="match status" value="1"/>
</dbReference>
<evidence type="ECO:0000256" key="16">
    <source>
        <dbReference type="ARBA" id="ARBA00023180"/>
    </source>
</evidence>
<dbReference type="InterPro" id="IPR003598">
    <property type="entry name" value="Ig_sub2"/>
</dbReference>
<dbReference type="FunFam" id="3.30.200.20:FF:000384">
    <property type="entry name" value="Receptor protein-tyrosine kinase"/>
    <property type="match status" value="1"/>
</dbReference>
<gene>
    <name evidence="29" type="ORF">KQX54_012072</name>
</gene>
<evidence type="ECO:0000256" key="10">
    <source>
        <dbReference type="ARBA" id="ARBA00022840"/>
    </source>
</evidence>
<feature type="active site" description="Proton acceptor" evidence="19">
    <location>
        <position position="1038"/>
    </location>
</feature>
<dbReference type="PROSITE" id="PS50011">
    <property type="entry name" value="PROTEIN_KINASE_DOM"/>
    <property type="match status" value="1"/>
</dbReference>
<protein>
    <recommendedName>
        <fullName evidence="2">receptor protein-tyrosine kinase</fullName>
        <ecNumber evidence="2">2.7.10.1</ecNumber>
    </recommendedName>
</protein>
<feature type="binding site" evidence="21">
    <location>
        <position position="1056"/>
    </location>
    <ligand>
        <name>Mg(2+)</name>
        <dbReference type="ChEBI" id="CHEBI:18420"/>
    </ligand>
</feature>
<evidence type="ECO:0000256" key="2">
    <source>
        <dbReference type="ARBA" id="ARBA00011902"/>
    </source>
</evidence>
<feature type="binding site" evidence="20">
    <location>
        <begin position="826"/>
        <end position="833"/>
    </location>
    <ligand>
        <name>ATP</name>
        <dbReference type="ChEBI" id="CHEBI:30616"/>
    </ligand>
</feature>
<dbReference type="GO" id="GO:0004714">
    <property type="term" value="F:transmembrane receptor protein tyrosine kinase activity"/>
    <property type="evidence" value="ECO:0007669"/>
    <property type="project" value="UniProtKB-EC"/>
</dbReference>
<dbReference type="GO" id="GO:0046872">
    <property type="term" value="F:metal ion binding"/>
    <property type="evidence" value="ECO:0007669"/>
    <property type="project" value="UniProtKB-KW"/>
</dbReference>
<keyword evidence="7 25" id="KW-0812">Transmembrane</keyword>
<feature type="binding site" evidence="20 23">
    <location>
        <position position="853"/>
    </location>
    <ligand>
        <name>ATP</name>
        <dbReference type="ChEBI" id="CHEBI:30616"/>
    </ligand>
</feature>
<keyword evidence="16" id="KW-0325">Glycoprotein</keyword>
<evidence type="ECO:0000256" key="7">
    <source>
        <dbReference type="ARBA" id="ARBA00022692"/>
    </source>
</evidence>
<dbReference type="InterPro" id="IPR013098">
    <property type="entry name" value="Ig_I-set"/>
</dbReference>
<feature type="domain" description="Protein kinase" evidence="27">
    <location>
        <begin position="819"/>
        <end position="1173"/>
    </location>
</feature>
<feature type="domain" description="Ig-like" evidence="28">
    <location>
        <begin position="553"/>
        <end position="617"/>
    </location>
</feature>
<dbReference type="Pfam" id="PF00047">
    <property type="entry name" value="ig"/>
    <property type="match status" value="2"/>
</dbReference>
<dbReference type="InterPro" id="IPR007110">
    <property type="entry name" value="Ig-like_dom"/>
</dbReference>
<evidence type="ECO:0000256" key="4">
    <source>
        <dbReference type="ARBA" id="ARBA00022475"/>
    </source>
</evidence>
<evidence type="ECO:0000256" key="6">
    <source>
        <dbReference type="ARBA" id="ARBA00022679"/>
    </source>
</evidence>
<keyword evidence="12 25" id="KW-0472">Membrane</keyword>
<feature type="domain" description="Ig-like" evidence="28">
    <location>
        <begin position="641"/>
        <end position="735"/>
    </location>
</feature>
<evidence type="ECO:0000256" key="23">
    <source>
        <dbReference type="PROSITE-ProRule" id="PRU10141"/>
    </source>
</evidence>
<dbReference type="PIRSF" id="PIRSF000615">
    <property type="entry name" value="TyrPK_CSF1-R"/>
    <property type="match status" value="1"/>
</dbReference>
<evidence type="ECO:0000256" key="17">
    <source>
        <dbReference type="ARBA" id="ARBA00023319"/>
    </source>
</evidence>
<keyword evidence="14" id="KW-1015">Disulfide bond</keyword>
<organism evidence="29 30">
    <name type="scientific">Cotesia glomerata</name>
    <name type="common">Lepidopteran parasitic wasp</name>
    <name type="synonym">Apanteles glomeratus</name>
    <dbReference type="NCBI Taxonomy" id="32391"/>
    <lineage>
        <taxon>Eukaryota</taxon>
        <taxon>Metazoa</taxon>
        <taxon>Ecdysozoa</taxon>
        <taxon>Arthropoda</taxon>
        <taxon>Hexapoda</taxon>
        <taxon>Insecta</taxon>
        <taxon>Pterygota</taxon>
        <taxon>Neoptera</taxon>
        <taxon>Endopterygota</taxon>
        <taxon>Hymenoptera</taxon>
        <taxon>Apocrita</taxon>
        <taxon>Ichneumonoidea</taxon>
        <taxon>Braconidae</taxon>
        <taxon>Microgastrinae</taxon>
        <taxon>Cotesia</taxon>
    </lineage>
</organism>
<dbReference type="InterPro" id="IPR017441">
    <property type="entry name" value="Protein_kinase_ATP_BS"/>
</dbReference>
<evidence type="ECO:0000256" key="22">
    <source>
        <dbReference type="PIRSR" id="PIRSR000615-4"/>
    </source>
</evidence>
<keyword evidence="21" id="KW-0479">Metal-binding</keyword>
<evidence type="ECO:0000256" key="13">
    <source>
        <dbReference type="ARBA" id="ARBA00023137"/>
    </source>
</evidence>
<keyword evidence="4" id="KW-1003">Cell membrane</keyword>
<keyword evidence="11 25" id="KW-1133">Transmembrane helix</keyword>
<reference evidence="29 30" key="1">
    <citation type="journal article" date="2021" name="J. Hered.">
        <title>A chromosome-level genome assembly of the parasitoid wasp, Cotesia glomerata (Hymenoptera: Braconidae).</title>
        <authorList>
            <person name="Pinto B.J."/>
            <person name="Weis J.J."/>
            <person name="Gamble T."/>
            <person name="Ode P.J."/>
            <person name="Paul R."/>
            <person name="Zaspel J.M."/>
        </authorList>
    </citation>
    <scope>NUCLEOTIDE SEQUENCE [LARGE SCALE GENOMIC DNA]</scope>
    <source>
        <strain evidence="29">CgM1</strain>
    </source>
</reference>
<evidence type="ECO:0000313" key="30">
    <source>
        <dbReference type="Proteomes" id="UP000826195"/>
    </source>
</evidence>
<dbReference type="Gene3D" id="2.60.40.10">
    <property type="entry name" value="Immunoglobulins"/>
    <property type="match status" value="7"/>
</dbReference>
<feature type="chain" id="PRO_5043383968" description="receptor protein-tyrosine kinase" evidence="26">
    <location>
        <begin position="18"/>
        <end position="1419"/>
    </location>
</feature>
<feature type="signal peptide" evidence="26">
    <location>
        <begin position="1"/>
        <end position="17"/>
    </location>
</feature>
<dbReference type="GO" id="GO:0005524">
    <property type="term" value="F:ATP binding"/>
    <property type="evidence" value="ECO:0007669"/>
    <property type="project" value="UniProtKB-UniRule"/>
</dbReference>
<evidence type="ECO:0000256" key="21">
    <source>
        <dbReference type="PIRSR" id="PIRSR000615-3"/>
    </source>
</evidence>
<keyword evidence="9" id="KW-0418">Kinase</keyword>
<dbReference type="Pfam" id="PF07714">
    <property type="entry name" value="PK_Tyr_Ser-Thr"/>
    <property type="match status" value="1"/>
</dbReference>
<dbReference type="EC" id="2.7.10.1" evidence="2"/>
<dbReference type="Proteomes" id="UP000826195">
    <property type="component" value="Unassembled WGS sequence"/>
</dbReference>
<feature type="transmembrane region" description="Helical" evidence="25">
    <location>
        <begin position="744"/>
        <end position="765"/>
    </location>
</feature>
<dbReference type="CDD" id="cd00096">
    <property type="entry name" value="Ig"/>
    <property type="match status" value="1"/>
</dbReference>
<dbReference type="SMART" id="SM00408">
    <property type="entry name" value="IGc2"/>
    <property type="match status" value="7"/>
</dbReference>
<proteinExistence type="predicted"/>
<dbReference type="PANTHER" id="PTHR24416:SF600">
    <property type="entry name" value="PDGF- AND VEGF-RECEPTOR RELATED, ISOFORM J"/>
    <property type="match status" value="1"/>
</dbReference>
<dbReference type="GO" id="GO:0005886">
    <property type="term" value="C:plasma membrane"/>
    <property type="evidence" value="ECO:0007669"/>
    <property type="project" value="UniProtKB-SubCell"/>
</dbReference>
<dbReference type="InterPro" id="IPR001824">
    <property type="entry name" value="Tyr_kinase_rcpt_3_CS"/>
</dbReference>
<accession>A0AAV7IU43</accession>
<dbReference type="Pfam" id="PF07679">
    <property type="entry name" value="I-set"/>
    <property type="match status" value="2"/>
</dbReference>
<keyword evidence="13" id="KW-0829">Tyrosine-protein kinase</keyword>
<feature type="binding site" evidence="20">
    <location>
        <position position="1042"/>
    </location>
    <ligand>
        <name>ATP</name>
        <dbReference type="ChEBI" id="CHEBI:30616"/>
    </ligand>
</feature>
<keyword evidence="26" id="KW-0732">Signal</keyword>
<keyword evidence="5" id="KW-0597">Phosphoprotein</keyword>
<dbReference type="GO" id="GO:0043235">
    <property type="term" value="C:receptor complex"/>
    <property type="evidence" value="ECO:0007669"/>
    <property type="project" value="TreeGrafter"/>
</dbReference>
<feature type="compositionally biased region" description="Low complexity" evidence="24">
    <location>
        <begin position="950"/>
        <end position="961"/>
    </location>
</feature>
<dbReference type="InterPro" id="IPR003599">
    <property type="entry name" value="Ig_sub"/>
</dbReference>
<dbReference type="PROSITE" id="PS00107">
    <property type="entry name" value="PROTEIN_KINASE_ATP"/>
    <property type="match status" value="1"/>
</dbReference>
<evidence type="ECO:0000256" key="26">
    <source>
        <dbReference type="SAM" id="SignalP"/>
    </source>
</evidence>
<dbReference type="GO" id="GO:0007169">
    <property type="term" value="P:cell surface receptor protein tyrosine kinase signaling pathway"/>
    <property type="evidence" value="ECO:0007669"/>
    <property type="project" value="InterPro"/>
</dbReference>
<sequence length="1419" mass="161949">MQGSCLLMVFIKSLSFANTIELTPPVEEIHLKEGDPLEINCTSSDNITFIFPKNDTDIPTSQETVEHYDEGHEHRVILRKSKTIYGDAGWYGCIDSSKDHVLNDFEEDRITPYLLADEDVKWIYVYVKSSEKYFVELPESLKGIHKESTEEAVIGCHPTSPSYKITLLKDTQKVYLSDKVQFDPKKGFTIKNLKIIDAGYYECTADDSEEIINFYLHVTRKNPAILYPVIKQMTHLPVLGGDLRLSCFVEIDRDLTFSQDWTTPYTFTQEDTRLQITSNHTKLGDNQHKAVKELIITNITSEDEGEYTCTIQTHSKTYSVKLNVKFHDPNIKYLNVFLYSNETSFTRNEGDNIQWVIDFDGYPPPTVRWIGPSDQDITNSSDGKYSIENTEKKSVFNLRSMGLKDMGTYTFRISNSNEFQDQNMTLIVQAKPLIEEPTGVNSYYLPNSEAKIRCPAVGYPLPNITWMFFPGYINDYPYPDTKSIKYEKLEGYIVEKKKTLVTSEVTMIVKTSGTINCRACNNLGCDNVNQTIFFAEVSGGFGILETPKDIIIGDNVTLTCGASIYNFSSNINWFDEDDNEINQTNRMIIDKDTDEYTYFTHLKLINVSKLDAGLYKCKGLLNNAEKLQDYHRLEINDPLKPYIRDTSMNQTENIYTTDEAGETTIELKCDIKGMPTPIISWWKDNTRINGTDDVYKLINRNTTLEIINPREKNSGKYICRGENRFGSEETFQFITIKGEGVPKILIAVLIFITVICIILVIYFSIKVHREKVIRKQLMEAGLTHFEEGALECLNPELTIDEQAELLPYDKKWEFPREKLKFGKQLGSGAFGVVMKAEAQGICEGESNTTVAVKMVRRSTESTYIRALASELKIMVHLGKHLNVVNLLGACTKNIAKRELLVIVEYCRFGNLHNYLLRHRAEFINQIDPATGKIDPMIGRELLSRSVSVGSNNSISTSSSNGPELVSYTPGNDTESINMSPEGPILSNNSVQPGWRSNYRGDYKDYNLKPICTQDLLSWAFQVARGMEYLSQRKVLHGDLAARNILLAENNVVKICDFGLAKTMYKDDNYKKQGNAPLPIKWMAIESIRDRVFSTQSDIWSFGIVLWEFFTLAETPYPGMEAEKQFQKLVEGYRMEQPEFATNDVYRIMNDCWRAKPTARPTFTDLVDSIGNLLDESVKMHYVDLNTPYIDMNTAFFENRQNDYLMMISSPDHEALSSPHEYVNSPIPLSPASDTSYICMSPTQERDESGIFSPLSLSEKCHFDFPSQNKNSCNSHNINSDSDSEAVEISPMLKSEDDNYLKPINIQERRAEFARQRQAMKNSMAKDKAIERDSGYCNAPQNFRLIDKTQVHCKDDTDGSGDKKLNNKNNFNNYKDGIIRTQDNYVNIPSYNNEMRKDIPDSFTNPSYVFMTNDKDQTKV</sequence>
<keyword evidence="6" id="KW-0808">Transferase</keyword>
<dbReference type="SMART" id="SM00409">
    <property type="entry name" value="IG"/>
    <property type="match status" value="6"/>
</dbReference>
<dbReference type="InterPro" id="IPR011009">
    <property type="entry name" value="Kinase-like_dom_sf"/>
</dbReference>
<keyword evidence="3" id="KW-0217">Developmental protein</keyword>
<dbReference type="FunFam" id="1.10.510.10:FF:000373">
    <property type="entry name" value="Receptor protein-tyrosine kinase"/>
    <property type="match status" value="1"/>
</dbReference>
<evidence type="ECO:0000259" key="28">
    <source>
        <dbReference type="PROSITE" id="PS50835"/>
    </source>
</evidence>
<evidence type="ECO:0000256" key="18">
    <source>
        <dbReference type="ARBA" id="ARBA00051243"/>
    </source>
</evidence>
<evidence type="ECO:0000313" key="29">
    <source>
        <dbReference type="EMBL" id="KAH0557826.1"/>
    </source>
</evidence>
<keyword evidence="17" id="KW-0393">Immunoglobulin domain</keyword>
<evidence type="ECO:0000256" key="19">
    <source>
        <dbReference type="PIRSR" id="PIRSR000615-1"/>
    </source>
</evidence>
<evidence type="ECO:0000256" key="11">
    <source>
        <dbReference type="ARBA" id="ARBA00022989"/>
    </source>
</evidence>
<dbReference type="InterPro" id="IPR050122">
    <property type="entry name" value="RTK"/>
</dbReference>
<evidence type="ECO:0000256" key="20">
    <source>
        <dbReference type="PIRSR" id="PIRSR000615-2"/>
    </source>
</evidence>
<dbReference type="InterPro" id="IPR013783">
    <property type="entry name" value="Ig-like_fold"/>
</dbReference>
<keyword evidence="21" id="KW-0460">Magnesium</keyword>